<sequence length="160" mass="17815">MDAYRKGSGMNRMLKAMIDAVPTTFRLFLATNFLIYGVAKLTMGQFGESPEILEARGEGFATAWSFFGYSRAYEIFIGLGEVGAALLLLIPLTRTWGALISFPIALNVMMVNYCFNIGVQDLSTVLVAMNVYLLWIGRKKFEILFDREETGTSQERVGLG</sequence>
<organism evidence="2 3">
    <name type="scientific">Melghirimyces profundicolus</name>
    <dbReference type="NCBI Taxonomy" id="1242148"/>
    <lineage>
        <taxon>Bacteria</taxon>
        <taxon>Bacillati</taxon>
        <taxon>Bacillota</taxon>
        <taxon>Bacilli</taxon>
        <taxon>Bacillales</taxon>
        <taxon>Thermoactinomycetaceae</taxon>
        <taxon>Melghirimyces</taxon>
    </lineage>
</organism>
<protein>
    <recommendedName>
        <fullName evidence="4">DoxX-like protein</fullName>
    </recommendedName>
</protein>
<feature type="transmembrane region" description="Helical" evidence="1">
    <location>
        <begin position="72"/>
        <end position="89"/>
    </location>
</feature>
<keyword evidence="1" id="KW-0812">Transmembrane</keyword>
<evidence type="ECO:0000313" key="2">
    <source>
        <dbReference type="EMBL" id="PTX63253.1"/>
    </source>
</evidence>
<comment type="caution">
    <text evidence="2">The sequence shown here is derived from an EMBL/GenBank/DDBJ whole genome shotgun (WGS) entry which is preliminary data.</text>
</comment>
<name>A0A2T6C4P7_9BACL</name>
<feature type="transmembrane region" description="Helical" evidence="1">
    <location>
        <begin position="119"/>
        <end position="137"/>
    </location>
</feature>
<dbReference type="AlphaFoldDB" id="A0A2T6C4P7"/>
<evidence type="ECO:0000313" key="3">
    <source>
        <dbReference type="Proteomes" id="UP000244240"/>
    </source>
</evidence>
<evidence type="ECO:0000256" key="1">
    <source>
        <dbReference type="SAM" id="Phobius"/>
    </source>
</evidence>
<reference evidence="2 3" key="1">
    <citation type="submission" date="2018-04" db="EMBL/GenBank/DDBJ databases">
        <title>Genomic Encyclopedia of Archaeal and Bacterial Type Strains, Phase II (KMG-II): from individual species to whole genera.</title>
        <authorList>
            <person name="Goeker M."/>
        </authorList>
    </citation>
    <scope>NUCLEOTIDE SEQUENCE [LARGE SCALE GENOMIC DNA]</scope>
    <source>
        <strain evidence="2 3">DSM 45787</strain>
    </source>
</reference>
<keyword evidence="1" id="KW-0472">Membrane</keyword>
<proteinExistence type="predicted"/>
<keyword evidence="3" id="KW-1185">Reference proteome</keyword>
<gene>
    <name evidence="2" type="ORF">C8P63_10498</name>
</gene>
<dbReference type="Proteomes" id="UP000244240">
    <property type="component" value="Unassembled WGS sequence"/>
</dbReference>
<keyword evidence="1" id="KW-1133">Transmembrane helix</keyword>
<dbReference type="EMBL" id="QBKR01000004">
    <property type="protein sequence ID" value="PTX63253.1"/>
    <property type="molecule type" value="Genomic_DNA"/>
</dbReference>
<accession>A0A2T6C4P7</accession>
<evidence type="ECO:0008006" key="4">
    <source>
        <dbReference type="Google" id="ProtNLM"/>
    </source>
</evidence>